<dbReference type="GO" id="GO:0003677">
    <property type="term" value="F:DNA binding"/>
    <property type="evidence" value="ECO:0007669"/>
    <property type="project" value="InterPro"/>
</dbReference>
<dbReference type="GO" id="GO:0008270">
    <property type="term" value="F:zinc ion binding"/>
    <property type="evidence" value="ECO:0007669"/>
    <property type="project" value="InterPro"/>
</dbReference>
<evidence type="ECO:0000313" key="7">
    <source>
        <dbReference type="EMBL" id="KAF2482554.1"/>
    </source>
</evidence>
<dbReference type="CDD" id="cd00067">
    <property type="entry name" value="GAL4"/>
    <property type="match status" value="1"/>
</dbReference>
<sequence length="700" mass="78244">MSTTRAADNDLAGRWHAKRRKLRKGTHSCWACKRRKEKCVYEAHVRPDTCINCQRRGAECISQEFDMDDTDRRGATLVSSEYNNDPKSTASTSSVVVENTNHHSSLRQEATLGEKNARLGAHPSFPSLPTVSIPENASTGVNKFSQLNRALWEALPSRKDREIIVTASDRVFSVFVGSLTISHERMREGNPVSPESLLHPPQLPTHPVLTARYMLHLASLLHHLRPDTNPGMKQLSEPPRVIMARIFDAATRLVTIQDRLLASVEGVECAMLESMHKANLGEFRPSWKANRRAMLLAQSLGLHRSKYRTMPNQLDPDSKAEPRLMWFRIVYYDRQLSLLLGLPQGSTDRSMATEAALASDTPSGRLERMQCVLTGKILENVESEERAIDFALTQSLDKELQKAAAGVPSRWWLTPNLEDSSHDALALFLDDRRLSTQMSHFNLLNKLHLPYMLLSSTEYEYQYSKIACVNASREVLSRFVALRRFSQITFTCRIADFMALMAAMTLLLAHLDSHRRPSQADNLLAHSYLSDRAMIEQARDNMEEANRLTADPLSARGAEVLARLLAIEAEAASGHTVRAESVRVQTADAQSSQQEKGEETVATSSAYIPYFGIIMFPREAMNRIGQQSGDPLHDPAPPDSAEPGHTEVFQHQRIHQPSSSAPVIYPGDSKSIVDPAVLVPHNGGCERPESVRVTATRKLR</sequence>
<dbReference type="SUPFAM" id="SSF57701">
    <property type="entry name" value="Zn2/Cys6 DNA-binding domain"/>
    <property type="match status" value="1"/>
</dbReference>
<gene>
    <name evidence="7" type="ORF">BDY17DRAFT_251487</name>
</gene>
<dbReference type="PROSITE" id="PS00463">
    <property type="entry name" value="ZN2_CY6_FUNGAL_1"/>
    <property type="match status" value="1"/>
</dbReference>
<dbReference type="CDD" id="cd12148">
    <property type="entry name" value="fungal_TF_MHR"/>
    <property type="match status" value="1"/>
</dbReference>
<dbReference type="PANTHER" id="PTHR47840">
    <property type="entry name" value="ZN(II)2CYS6 TRANSCRIPTION FACTOR (EUROFUNG)-RELATED"/>
    <property type="match status" value="1"/>
</dbReference>
<protein>
    <recommendedName>
        <fullName evidence="6">Zn(2)-C6 fungal-type domain-containing protein</fullName>
    </recommendedName>
</protein>
<dbReference type="RefSeq" id="XP_033589124.1">
    <property type="nucleotide sequence ID" value="XM_033731177.1"/>
</dbReference>
<dbReference type="GO" id="GO:0000981">
    <property type="term" value="F:DNA-binding transcription factor activity, RNA polymerase II-specific"/>
    <property type="evidence" value="ECO:0007669"/>
    <property type="project" value="InterPro"/>
</dbReference>
<dbReference type="Gene3D" id="4.10.240.10">
    <property type="entry name" value="Zn(2)-C6 fungal-type DNA-binding domain"/>
    <property type="match status" value="1"/>
</dbReference>
<name>A0A6A6PSB1_9PEZI</name>
<keyword evidence="4" id="KW-0539">Nucleus</keyword>
<keyword evidence="8" id="KW-1185">Reference proteome</keyword>
<feature type="domain" description="Zn(2)-C6 fungal-type" evidence="6">
    <location>
        <begin position="28"/>
        <end position="62"/>
    </location>
</feature>
<organism evidence="7 8">
    <name type="scientific">Neohortaea acidophila</name>
    <dbReference type="NCBI Taxonomy" id="245834"/>
    <lineage>
        <taxon>Eukaryota</taxon>
        <taxon>Fungi</taxon>
        <taxon>Dikarya</taxon>
        <taxon>Ascomycota</taxon>
        <taxon>Pezizomycotina</taxon>
        <taxon>Dothideomycetes</taxon>
        <taxon>Dothideomycetidae</taxon>
        <taxon>Mycosphaerellales</taxon>
        <taxon>Teratosphaeriaceae</taxon>
        <taxon>Neohortaea</taxon>
    </lineage>
</organism>
<dbReference type="SMART" id="SM00066">
    <property type="entry name" value="GAL4"/>
    <property type="match status" value="1"/>
</dbReference>
<dbReference type="GeneID" id="54472179"/>
<keyword evidence="3" id="KW-0804">Transcription</keyword>
<evidence type="ECO:0000313" key="8">
    <source>
        <dbReference type="Proteomes" id="UP000799767"/>
    </source>
</evidence>
<dbReference type="SMART" id="SM00906">
    <property type="entry name" value="Fungal_trans"/>
    <property type="match status" value="1"/>
</dbReference>
<dbReference type="InterPro" id="IPR036864">
    <property type="entry name" value="Zn2-C6_fun-type_DNA-bd_sf"/>
</dbReference>
<evidence type="ECO:0000256" key="1">
    <source>
        <dbReference type="ARBA" id="ARBA00022723"/>
    </source>
</evidence>
<keyword evidence="1" id="KW-0479">Metal-binding</keyword>
<dbReference type="PANTHER" id="PTHR47840:SF1">
    <property type="entry name" value="ZN(II)2CYS6 TRANSCRIPTION FACTOR (EUROFUNG)"/>
    <property type="match status" value="1"/>
</dbReference>
<dbReference type="InterPro" id="IPR001138">
    <property type="entry name" value="Zn2Cys6_DnaBD"/>
</dbReference>
<evidence type="ECO:0000256" key="3">
    <source>
        <dbReference type="ARBA" id="ARBA00023163"/>
    </source>
</evidence>
<dbReference type="PROSITE" id="PS50048">
    <property type="entry name" value="ZN2_CY6_FUNGAL_2"/>
    <property type="match status" value="1"/>
</dbReference>
<keyword evidence="2" id="KW-0805">Transcription regulation</keyword>
<proteinExistence type="predicted"/>
<feature type="region of interest" description="Disordered" evidence="5">
    <location>
        <begin position="624"/>
        <end position="644"/>
    </location>
</feature>
<dbReference type="AlphaFoldDB" id="A0A6A6PSB1"/>
<reference evidence="7" key="1">
    <citation type="journal article" date="2020" name="Stud. Mycol.">
        <title>101 Dothideomycetes genomes: a test case for predicting lifestyles and emergence of pathogens.</title>
        <authorList>
            <person name="Haridas S."/>
            <person name="Albert R."/>
            <person name="Binder M."/>
            <person name="Bloem J."/>
            <person name="Labutti K."/>
            <person name="Salamov A."/>
            <person name="Andreopoulos B."/>
            <person name="Baker S."/>
            <person name="Barry K."/>
            <person name="Bills G."/>
            <person name="Bluhm B."/>
            <person name="Cannon C."/>
            <person name="Castanera R."/>
            <person name="Culley D."/>
            <person name="Daum C."/>
            <person name="Ezra D."/>
            <person name="Gonzalez J."/>
            <person name="Henrissat B."/>
            <person name="Kuo A."/>
            <person name="Liang C."/>
            <person name="Lipzen A."/>
            <person name="Lutzoni F."/>
            <person name="Magnuson J."/>
            <person name="Mondo S."/>
            <person name="Nolan M."/>
            <person name="Ohm R."/>
            <person name="Pangilinan J."/>
            <person name="Park H.-J."/>
            <person name="Ramirez L."/>
            <person name="Alfaro M."/>
            <person name="Sun H."/>
            <person name="Tritt A."/>
            <person name="Yoshinaga Y."/>
            <person name="Zwiers L.-H."/>
            <person name="Turgeon B."/>
            <person name="Goodwin S."/>
            <person name="Spatafora J."/>
            <person name="Crous P."/>
            <person name="Grigoriev I."/>
        </authorList>
    </citation>
    <scope>NUCLEOTIDE SEQUENCE</scope>
    <source>
        <strain evidence="7">CBS 113389</strain>
    </source>
</reference>
<feature type="region of interest" description="Disordered" evidence="5">
    <location>
        <begin position="681"/>
        <end position="700"/>
    </location>
</feature>
<evidence type="ECO:0000256" key="5">
    <source>
        <dbReference type="SAM" id="MobiDB-lite"/>
    </source>
</evidence>
<evidence type="ECO:0000256" key="4">
    <source>
        <dbReference type="ARBA" id="ARBA00023242"/>
    </source>
</evidence>
<dbReference type="InterPro" id="IPR007219">
    <property type="entry name" value="XnlR_reg_dom"/>
</dbReference>
<evidence type="ECO:0000259" key="6">
    <source>
        <dbReference type="PROSITE" id="PS50048"/>
    </source>
</evidence>
<dbReference type="Proteomes" id="UP000799767">
    <property type="component" value="Unassembled WGS sequence"/>
</dbReference>
<accession>A0A6A6PSB1</accession>
<dbReference type="Pfam" id="PF00172">
    <property type="entry name" value="Zn_clus"/>
    <property type="match status" value="1"/>
</dbReference>
<evidence type="ECO:0000256" key="2">
    <source>
        <dbReference type="ARBA" id="ARBA00023015"/>
    </source>
</evidence>
<feature type="region of interest" description="Disordered" evidence="5">
    <location>
        <begin position="79"/>
        <end position="107"/>
    </location>
</feature>
<dbReference type="OrthoDB" id="5392779at2759"/>
<dbReference type="GO" id="GO:0006351">
    <property type="term" value="P:DNA-templated transcription"/>
    <property type="evidence" value="ECO:0007669"/>
    <property type="project" value="InterPro"/>
</dbReference>
<feature type="compositionally biased region" description="Polar residues" evidence="5">
    <location>
        <begin position="79"/>
        <end position="103"/>
    </location>
</feature>
<dbReference type="EMBL" id="MU001636">
    <property type="protein sequence ID" value="KAF2482554.1"/>
    <property type="molecule type" value="Genomic_DNA"/>
</dbReference>